<keyword evidence="4" id="KW-0597">Phosphoprotein</keyword>
<dbReference type="Pfam" id="PF02518">
    <property type="entry name" value="HATPase_c"/>
    <property type="match status" value="1"/>
</dbReference>
<dbReference type="STRING" id="1206085.SAMN05443575_1783"/>
<keyword evidence="7 14" id="KW-0418">Kinase</keyword>
<dbReference type="PROSITE" id="PS50109">
    <property type="entry name" value="HIS_KIN"/>
    <property type="match status" value="1"/>
</dbReference>
<dbReference type="RefSeq" id="WP_084180862.1">
    <property type="nucleotide sequence ID" value="NZ_FQVU01000002.1"/>
</dbReference>
<dbReference type="InterPro" id="IPR050428">
    <property type="entry name" value="TCS_sensor_his_kinase"/>
</dbReference>
<evidence type="ECO:0000256" key="2">
    <source>
        <dbReference type="ARBA" id="ARBA00004236"/>
    </source>
</evidence>
<evidence type="ECO:0000256" key="4">
    <source>
        <dbReference type="ARBA" id="ARBA00022553"/>
    </source>
</evidence>
<dbReference type="PANTHER" id="PTHR45436">
    <property type="entry name" value="SENSOR HISTIDINE KINASE YKOH"/>
    <property type="match status" value="1"/>
</dbReference>
<evidence type="ECO:0000256" key="6">
    <source>
        <dbReference type="ARBA" id="ARBA00022692"/>
    </source>
</evidence>
<dbReference type="InterPro" id="IPR003594">
    <property type="entry name" value="HATPase_dom"/>
</dbReference>
<keyword evidence="10 11" id="KW-0472">Membrane</keyword>
<dbReference type="Pfam" id="PF00672">
    <property type="entry name" value="HAMP"/>
    <property type="match status" value="1"/>
</dbReference>
<evidence type="ECO:0000259" key="12">
    <source>
        <dbReference type="PROSITE" id="PS50109"/>
    </source>
</evidence>
<dbReference type="InterPro" id="IPR004358">
    <property type="entry name" value="Sig_transdc_His_kin-like_C"/>
</dbReference>
<comment type="subcellular location">
    <subcellularLocation>
        <location evidence="2">Cell membrane</location>
    </subcellularLocation>
</comment>
<dbReference type="GO" id="GO:0000155">
    <property type="term" value="F:phosphorelay sensor kinase activity"/>
    <property type="evidence" value="ECO:0007669"/>
    <property type="project" value="InterPro"/>
</dbReference>
<gene>
    <name evidence="14" type="ORF">SAMN05443575_1783</name>
</gene>
<evidence type="ECO:0000256" key="3">
    <source>
        <dbReference type="ARBA" id="ARBA00012438"/>
    </source>
</evidence>
<keyword evidence="15" id="KW-1185">Reference proteome</keyword>
<dbReference type="Gene3D" id="6.10.340.10">
    <property type="match status" value="1"/>
</dbReference>
<keyword evidence="5" id="KW-0808">Transferase</keyword>
<dbReference type="CDD" id="cd06225">
    <property type="entry name" value="HAMP"/>
    <property type="match status" value="1"/>
</dbReference>
<evidence type="ECO:0000313" key="15">
    <source>
        <dbReference type="Proteomes" id="UP000186132"/>
    </source>
</evidence>
<feature type="transmembrane region" description="Helical" evidence="11">
    <location>
        <begin position="30"/>
        <end position="52"/>
    </location>
</feature>
<comment type="catalytic activity">
    <reaction evidence="1">
        <text>ATP + protein L-histidine = ADP + protein N-phospho-L-histidine.</text>
        <dbReference type="EC" id="2.7.13.3"/>
    </reaction>
</comment>
<dbReference type="SMART" id="SM00387">
    <property type="entry name" value="HATPase_c"/>
    <property type="match status" value="1"/>
</dbReference>
<dbReference type="Gene3D" id="3.30.565.10">
    <property type="entry name" value="Histidine kinase-like ATPase, C-terminal domain"/>
    <property type="match status" value="1"/>
</dbReference>
<feature type="transmembrane region" description="Helical" evidence="11">
    <location>
        <begin position="177"/>
        <end position="201"/>
    </location>
</feature>
<dbReference type="InterPro" id="IPR003660">
    <property type="entry name" value="HAMP_dom"/>
</dbReference>
<dbReference type="EMBL" id="FQVU01000002">
    <property type="protein sequence ID" value="SHG24170.1"/>
    <property type="molecule type" value="Genomic_DNA"/>
</dbReference>
<dbReference type="SMART" id="SM00304">
    <property type="entry name" value="HAMP"/>
    <property type="match status" value="1"/>
</dbReference>
<evidence type="ECO:0000313" key="14">
    <source>
        <dbReference type="EMBL" id="SHG24170.1"/>
    </source>
</evidence>
<feature type="domain" description="Histidine kinase" evidence="12">
    <location>
        <begin position="260"/>
        <end position="480"/>
    </location>
</feature>
<dbReference type="OrthoDB" id="5242752at2"/>
<keyword evidence="9" id="KW-0902">Two-component regulatory system</keyword>
<dbReference type="EC" id="2.7.13.3" evidence="3"/>
<sequence>MNSSEAARLVGRGLVLPREWWARQSLRARLTLLATALFSIAVITGAVLLLVLQRYALTRVLDQNAVQTARDIARQVRTGDVPKVVQPTTGGIAAVQVLDRNDSVLAASQGTDRTVSLLTPDQLAEVRGGNRIEFTSGDEGSSAPRYRAVARNVGSRTVVVLTDIYRVDDSLRILTRAALIGGPLAVLLMAAATYASVALALRPVAALRHGAADITAAGLAEQRLPVPRAQDEIHRLAVTLNAMLDRIDSATSRQRTFVGDAAHELRSPLASLRVQLEVGQRLGPEDDWTGLVDDVLVDVDRLDRLVEDLLSLARLDETGTLRREAVPLAELVTTVVGGYGQARVPVTVTTPVPSGDHPGPAVDGDPDALRRVVINLVNNAVRYAATAVDVDLVEAARSGRPGVRLGVQDDGPGIPVGERERVFDRFYRVQESRSRDTGGTGLGLPIVRDIVRNHGGRVRLTDRADGHPGLRAEVWLPLDGG</sequence>
<evidence type="ECO:0000256" key="8">
    <source>
        <dbReference type="ARBA" id="ARBA00022989"/>
    </source>
</evidence>
<dbReference type="GO" id="GO:0005886">
    <property type="term" value="C:plasma membrane"/>
    <property type="evidence" value="ECO:0007669"/>
    <property type="project" value="UniProtKB-SubCell"/>
</dbReference>
<dbReference type="CDD" id="cd00075">
    <property type="entry name" value="HATPase"/>
    <property type="match status" value="1"/>
</dbReference>
<evidence type="ECO:0000256" key="7">
    <source>
        <dbReference type="ARBA" id="ARBA00022777"/>
    </source>
</evidence>
<dbReference type="SUPFAM" id="SSF47384">
    <property type="entry name" value="Homodimeric domain of signal transducing histidine kinase"/>
    <property type="match status" value="1"/>
</dbReference>
<reference evidence="14 15" key="1">
    <citation type="submission" date="2016-11" db="EMBL/GenBank/DDBJ databases">
        <authorList>
            <person name="Jaros S."/>
            <person name="Januszkiewicz K."/>
            <person name="Wedrychowicz H."/>
        </authorList>
    </citation>
    <scope>NUCLEOTIDE SEQUENCE [LARGE SCALE GENOMIC DNA]</scope>
    <source>
        <strain evidence="14 15">DSM 45627</strain>
    </source>
</reference>
<dbReference type="Pfam" id="PF00512">
    <property type="entry name" value="HisKA"/>
    <property type="match status" value="1"/>
</dbReference>
<dbReference type="InterPro" id="IPR036097">
    <property type="entry name" value="HisK_dim/P_sf"/>
</dbReference>
<dbReference type="Gene3D" id="1.10.287.130">
    <property type="match status" value="1"/>
</dbReference>
<evidence type="ECO:0000256" key="10">
    <source>
        <dbReference type="ARBA" id="ARBA00023136"/>
    </source>
</evidence>
<dbReference type="Proteomes" id="UP000186132">
    <property type="component" value="Unassembled WGS sequence"/>
</dbReference>
<dbReference type="SMART" id="SM00388">
    <property type="entry name" value="HisKA"/>
    <property type="match status" value="1"/>
</dbReference>
<organism evidence="14 15">
    <name type="scientific">Jatrophihabitans endophyticus</name>
    <dbReference type="NCBI Taxonomy" id="1206085"/>
    <lineage>
        <taxon>Bacteria</taxon>
        <taxon>Bacillati</taxon>
        <taxon>Actinomycetota</taxon>
        <taxon>Actinomycetes</taxon>
        <taxon>Jatrophihabitantales</taxon>
        <taxon>Jatrophihabitantaceae</taxon>
        <taxon>Jatrophihabitans</taxon>
    </lineage>
</organism>
<evidence type="ECO:0000256" key="1">
    <source>
        <dbReference type="ARBA" id="ARBA00000085"/>
    </source>
</evidence>
<dbReference type="PROSITE" id="PS50885">
    <property type="entry name" value="HAMP"/>
    <property type="match status" value="1"/>
</dbReference>
<name>A0A1M5I8C4_9ACTN</name>
<dbReference type="AlphaFoldDB" id="A0A1M5I8C4"/>
<dbReference type="PANTHER" id="PTHR45436:SF5">
    <property type="entry name" value="SENSOR HISTIDINE KINASE TRCS"/>
    <property type="match status" value="1"/>
</dbReference>
<keyword evidence="6 11" id="KW-0812">Transmembrane</keyword>
<dbReference type="InterPro" id="IPR005467">
    <property type="entry name" value="His_kinase_dom"/>
</dbReference>
<feature type="domain" description="HAMP" evidence="13">
    <location>
        <begin position="198"/>
        <end position="252"/>
    </location>
</feature>
<dbReference type="InterPro" id="IPR003661">
    <property type="entry name" value="HisK_dim/P_dom"/>
</dbReference>
<dbReference type="InterPro" id="IPR036890">
    <property type="entry name" value="HATPase_C_sf"/>
</dbReference>
<dbReference type="SUPFAM" id="SSF55874">
    <property type="entry name" value="ATPase domain of HSP90 chaperone/DNA topoisomerase II/histidine kinase"/>
    <property type="match status" value="1"/>
</dbReference>
<dbReference type="PRINTS" id="PR00344">
    <property type="entry name" value="BCTRLSENSOR"/>
</dbReference>
<accession>A0A1M5I8C4</accession>
<evidence type="ECO:0000259" key="13">
    <source>
        <dbReference type="PROSITE" id="PS50885"/>
    </source>
</evidence>
<proteinExistence type="predicted"/>
<protein>
    <recommendedName>
        <fullName evidence="3">histidine kinase</fullName>
        <ecNumber evidence="3">2.7.13.3</ecNumber>
    </recommendedName>
</protein>
<evidence type="ECO:0000256" key="11">
    <source>
        <dbReference type="SAM" id="Phobius"/>
    </source>
</evidence>
<dbReference type="CDD" id="cd00082">
    <property type="entry name" value="HisKA"/>
    <property type="match status" value="1"/>
</dbReference>
<evidence type="ECO:0000256" key="5">
    <source>
        <dbReference type="ARBA" id="ARBA00022679"/>
    </source>
</evidence>
<keyword evidence="8 11" id="KW-1133">Transmembrane helix</keyword>
<evidence type="ECO:0000256" key="9">
    <source>
        <dbReference type="ARBA" id="ARBA00023012"/>
    </source>
</evidence>